<dbReference type="Gene3D" id="3.40.50.720">
    <property type="entry name" value="NAD(P)-binding Rossmann-like Domain"/>
    <property type="match status" value="1"/>
</dbReference>
<proteinExistence type="predicted"/>
<dbReference type="AlphaFoldDB" id="A0A2N5ZM31"/>
<dbReference type="Proteomes" id="UP000234857">
    <property type="component" value="Unassembled WGS sequence"/>
</dbReference>
<evidence type="ECO:0000313" key="2">
    <source>
        <dbReference type="Proteomes" id="UP000234857"/>
    </source>
</evidence>
<protein>
    <submittedName>
        <fullName evidence="1">FdrA domain protein</fullName>
    </submittedName>
</protein>
<evidence type="ECO:0000313" key="1">
    <source>
        <dbReference type="EMBL" id="PLX19748.1"/>
    </source>
</evidence>
<organism evidence="1 2">
    <name type="scientific">Muiribacterium halophilum</name>
    <dbReference type="NCBI Taxonomy" id="2053465"/>
    <lineage>
        <taxon>Bacteria</taxon>
        <taxon>Candidatus Muiribacteriota</taxon>
        <taxon>Candidatus Muiribacteriia</taxon>
        <taxon>Candidatus Muiribacteriales</taxon>
        <taxon>Candidatus Muiribacteriaceae</taxon>
        <taxon>Candidatus Muiribacterium</taxon>
    </lineage>
</organism>
<reference evidence="1 2" key="1">
    <citation type="submission" date="2017-11" db="EMBL/GenBank/DDBJ databases">
        <title>Genome-resolved metagenomics identifies genetic mobility, metabolic interactions, and unexpected diversity in perchlorate-reducing communities.</title>
        <authorList>
            <person name="Barnum T.P."/>
            <person name="Figueroa I.A."/>
            <person name="Carlstrom C.I."/>
            <person name="Lucas L.N."/>
            <person name="Engelbrektson A.L."/>
            <person name="Coates J.D."/>
        </authorList>
    </citation>
    <scope>NUCLEOTIDE SEQUENCE [LARGE SCALE GENOMIC DNA]</scope>
    <source>
        <strain evidence="1">BM706</strain>
    </source>
</reference>
<comment type="caution">
    <text evidence="1">The sequence shown here is derived from an EMBL/GenBank/DDBJ whole genome shotgun (WGS) entry which is preliminary data.</text>
</comment>
<name>A0A2N5ZM31_MUIH1</name>
<sequence length="63" mass="7246">MEFKLFKEELKVVNIGLASFGENLKNENTKVVSLKWAPPALGDQKLFSLVKKYKRLSEIEYKG</sequence>
<dbReference type="EMBL" id="PKTG01000019">
    <property type="protein sequence ID" value="PLX19748.1"/>
    <property type="molecule type" value="Genomic_DNA"/>
</dbReference>
<accession>A0A2N5ZM31</accession>
<gene>
    <name evidence="1" type="ORF">C0601_00865</name>
</gene>